<dbReference type="Pfam" id="PF00149">
    <property type="entry name" value="Metallophos"/>
    <property type="match status" value="1"/>
</dbReference>
<sequence>MIVRWMVLVIVLIYVLHGMVSGAPRPRPVEVLGGYSSVSKSVTFTRRMEFQMEKDQLLNQTTGGDKLGINNILITDTTKDGKKSPQVNHSVKFSIGADIEDGGDGEMDPPLIIPTNDMKEMKEIAENGIKTPTNVEAISSFTESQVSPSGAETATELLPSNVDEITDGPTGLLESYDDAVYEDVAPNDAGNLADKEDFPFSNDQETLPLHRKESGGIRGQENQSKIETKLDFEHSLHEDSPHNENIFTPATNSYPNEDERQDPSVVIQEVISADLIEGLNSEDRTKELTSNSTLNDKIVQEFARSAMIEESRTDSEPLNEEYTVKIEDGGEMERKMLEERRFADKETRREPHPQTLESSTVPSNINKLPESANKGELFPLDMITEYYDYDSEGVRESGAETLTTDQTPSVSMTEFYDQLTETDDSAISATETSTESEVKTTDDINRVELPSVKDERVNEDEKQSFTSSAPEYDRTETSGDNTEELTNKYEEMKADLGMTTNKPVISPTVAAVITSSTQTEPEELTENTDLQGNSEMLSPIASLVIQRDDEEEAINDNPPKLSEGLTDNLQVFLVQEQPPPLSNASISKSLSEITRENSFDYFPQYYTTDYDYLDETATQFTTTKDDLSNYDYTYSEAGYNGTTAGPDDATETIPTPSIHDNTEVHKAVLNPVAADKNKKVTPTTDETVNSDNNLDESILVKTTSFPASAGKEVVTEPLSTGTSQDVELSFDYRGLPELTATPMVDDANEDYASNTEANDGGPGLDYAKLPEGASVEIRNLGPDYILENLSTPSNLATVAPSAAQNEDNVEFVAIGQPPSIDLSSIISNLDFSQIDFSNFDLSGLQEQGALPSNESAPALESSPQFQFDNIDLSKLASDLGIANFNFKSLPTNFNVASLDLSKLNFGKIPSLDLRNEFSATNVPFPLLSKSNRENQHFSNLHPDSEMADAWPPSHYITSTNSSNDEEELSHFFIQPFDLSQVNLNLDRVLGQPPSFSHAHAAPQEEHRNPVFQVADSQHFGKLTPETHFMVIDNFNGGNIEDQVPGNQQEPRKIIQSSLSAGTFPFASKLPSQNNFEHSTGVGNYDNLELQTQSKFPEPNTVNFVHPLHLLHTESTHRLSDPRQPGLQDGSELDAIYEDYSDGRTFGEKIPPVNQAQDSGRLISSSDIGPFTNIIKGPHFSNIDFSQVFRNVDPSNIDLTKIPANFSLGGMDIGKLVSSIDLSGIDFSKINFAELDIPKILSGLSIPSDEKTVFATQGVDEIGNYEAVQNSKGNIIERSVPPPDTTLARKVESSTWITENETDQKVLDDLGISHFLTMANSISLDGGESSNFLMCTMCKTGVVTGRKLMTDLAKTDREILSLVIYICIEFKLLPKEVCRGIINNVGYEVMYVLRTTQHNPEVFCSMMLAGTCEDIALPSWTIDTLPRTKSRPHPTVPETQALGDFLILHISDLHTDPDYTAGSDADCDFPLCCRNSNAREKRGYRRDESAPKRPMEAFAVSVMANADDPNTDIQSISSMTKFPKYAGRWGAFGRCDLPLRSIDRILEAGADLQPDLVYITGDLPPHDVWVQTKDSVRRINALTAERIKVAFPNTPVVMTVGNHETSPINSFPVPEVYDKGFNPAWLYESLAEQWQSWVPSASMPTLLKGGYYTVTPYPGLRVLSINSNYCNSMNWWLMIAHKDPTEQLVWMDRQLAEAEAAGEKVHIITHIPPGYPECLPSWSRQFARIVTKYADIVTGIFSGHQHLDQWEVLYDPDDVTRPTSVAYIAPSATTFREHSPSFRTYSVDGGLGNLSSWAVVDHHTYTANLTVANSPGNILEFDLRYSAKQAFNMSDLSPQSWSDVVHIMATDQQLFNTHTRFKHNYWAEPTEVNDCDLECKRKSLCFLVTGDSSNKEPCERLKKIIT</sequence>
<evidence type="ECO:0000256" key="11">
    <source>
        <dbReference type="ARBA" id="ARBA00023295"/>
    </source>
</evidence>
<dbReference type="GO" id="GO:0016020">
    <property type="term" value="C:membrane"/>
    <property type="evidence" value="ECO:0007669"/>
    <property type="project" value="GOC"/>
</dbReference>
<keyword evidence="9" id="KW-1015">Disulfide bond</keyword>
<feature type="region of interest" description="Disordered" evidence="13">
    <location>
        <begin position="451"/>
        <end position="483"/>
    </location>
</feature>
<keyword evidence="5" id="KW-0479">Metal-binding</keyword>
<feature type="compositionally biased region" description="Polar residues" evidence="13">
    <location>
        <begin position="355"/>
        <end position="366"/>
    </location>
</feature>
<dbReference type="GO" id="GO:0006685">
    <property type="term" value="P:sphingomyelin catabolic process"/>
    <property type="evidence" value="ECO:0007669"/>
    <property type="project" value="TreeGrafter"/>
</dbReference>
<keyword evidence="10" id="KW-0325">Glycoprotein</keyword>
<feature type="region of interest" description="Disordered" evidence="13">
    <location>
        <begin position="236"/>
        <end position="262"/>
    </location>
</feature>
<evidence type="ECO:0000256" key="1">
    <source>
        <dbReference type="ARBA" id="ARBA00001947"/>
    </source>
</evidence>
<comment type="similarity">
    <text evidence="3">Belongs to the acid sphingomyelinase family.</text>
</comment>
<dbReference type="PROSITE" id="PS50015">
    <property type="entry name" value="SAP_B"/>
    <property type="match status" value="1"/>
</dbReference>
<dbReference type="InterPro" id="IPR011001">
    <property type="entry name" value="Saposin-like"/>
</dbReference>
<dbReference type="RefSeq" id="XP_018027609.1">
    <property type="nucleotide sequence ID" value="XM_018172120.2"/>
</dbReference>
<dbReference type="Pfam" id="PF19272">
    <property type="entry name" value="ASMase_C"/>
    <property type="match status" value="1"/>
</dbReference>
<feature type="signal peptide" evidence="14">
    <location>
        <begin position="1"/>
        <end position="22"/>
    </location>
</feature>
<dbReference type="SUPFAM" id="SSF47862">
    <property type="entry name" value="Saposin"/>
    <property type="match status" value="1"/>
</dbReference>
<organism evidence="16 17">
    <name type="scientific">Hyalella azteca</name>
    <name type="common">Amphipod</name>
    <dbReference type="NCBI Taxonomy" id="294128"/>
    <lineage>
        <taxon>Eukaryota</taxon>
        <taxon>Metazoa</taxon>
        <taxon>Ecdysozoa</taxon>
        <taxon>Arthropoda</taxon>
        <taxon>Crustacea</taxon>
        <taxon>Multicrustacea</taxon>
        <taxon>Malacostraca</taxon>
        <taxon>Eumalacostraca</taxon>
        <taxon>Peracarida</taxon>
        <taxon>Amphipoda</taxon>
        <taxon>Senticaudata</taxon>
        <taxon>Talitrida</taxon>
        <taxon>Talitroidea</taxon>
        <taxon>Hyalellidae</taxon>
        <taxon>Hyalella</taxon>
    </lineage>
</organism>
<evidence type="ECO:0000256" key="10">
    <source>
        <dbReference type="ARBA" id="ARBA00023180"/>
    </source>
</evidence>
<dbReference type="GO" id="GO:0005764">
    <property type="term" value="C:lysosome"/>
    <property type="evidence" value="ECO:0007669"/>
    <property type="project" value="TreeGrafter"/>
</dbReference>
<keyword evidence="16" id="KW-1185">Reference proteome</keyword>
<feature type="chain" id="PRO_5034975454" evidence="14">
    <location>
        <begin position="23"/>
        <end position="1905"/>
    </location>
</feature>
<protein>
    <submittedName>
        <fullName evidence="17">Uncharacterized protein LOC108682873</fullName>
    </submittedName>
</protein>
<feature type="region of interest" description="Disordered" evidence="13">
    <location>
        <begin position="341"/>
        <end position="372"/>
    </location>
</feature>
<dbReference type="KEGG" id="hazt:108682873"/>
<keyword evidence="11" id="KW-0326">Glycosidase</keyword>
<feature type="compositionally biased region" description="Polar residues" evidence="13">
    <location>
        <begin position="243"/>
        <end position="255"/>
    </location>
</feature>
<keyword evidence="6 14" id="KW-0732">Signal</keyword>
<evidence type="ECO:0000256" key="5">
    <source>
        <dbReference type="ARBA" id="ARBA00022723"/>
    </source>
</evidence>
<dbReference type="GO" id="GO:0061750">
    <property type="term" value="F:acid sphingomyelin phosphodiesterase activity"/>
    <property type="evidence" value="ECO:0007669"/>
    <property type="project" value="TreeGrafter"/>
</dbReference>
<comment type="cofactor">
    <cofactor evidence="1">
        <name>Zn(2+)</name>
        <dbReference type="ChEBI" id="CHEBI:29105"/>
    </cofactor>
</comment>
<feature type="domain" description="Saposin B-type" evidence="15">
    <location>
        <begin position="1330"/>
        <end position="1415"/>
    </location>
</feature>
<dbReference type="InterPro" id="IPR041805">
    <property type="entry name" value="ASMase/PPN1_MPP"/>
</dbReference>
<dbReference type="OrthoDB" id="348678at2759"/>
<dbReference type="GO" id="GO:0046513">
    <property type="term" value="P:ceramide biosynthetic process"/>
    <property type="evidence" value="ECO:0007669"/>
    <property type="project" value="UniProtKB-ARBA"/>
</dbReference>
<evidence type="ECO:0000256" key="3">
    <source>
        <dbReference type="ARBA" id="ARBA00008234"/>
    </source>
</evidence>
<gene>
    <name evidence="17" type="primary">LOC108682873</name>
</gene>
<evidence type="ECO:0000313" key="17">
    <source>
        <dbReference type="RefSeq" id="XP_018027609.1"/>
    </source>
</evidence>
<dbReference type="GO" id="GO:0005615">
    <property type="term" value="C:extracellular space"/>
    <property type="evidence" value="ECO:0007669"/>
    <property type="project" value="TreeGrafter"/>
</dbReference>
<proteinExistence type="inferred from homology"/>
<dbReference type="InterPro" id="IPR045473">
    <property type="entry name" value="ASM_C"/>
</dbReference>
<dbReference type="GO" id="GO:0016798">
    <property type="term" value="F:hydrolase activity, acting on glycosyl bonds"/>
    <property type="evidence" value="ECO:0007669"/>
    <property type="project" value="UniProtKB-KW"/>
</dbReference>
<dbReference type="PANTHER" id="PTHR10340">
    <property type="entry name" value="SPHINGOMYELIN PHOSPHODIESTERASE"/>
    <property type="match status" value="1"/>
</dbReference>
<dbReference type="GO" id="GO:0046872">
    <property type="term" value="F:metal ion binding"/>
    <property type="evidence" value="ECO:0007669"/>
    <property type="project" value="UniProtKB-KW"/>
</dbReference>
<evidence type="ECO:0000256" key="13">
    <source>
        <dbReference type="SAM" id="MobiDB-lite"/>
    </source>
</evidence>
<evidence type="ECO:0000256" key="14">
    <source>
        <dbReference type="SAM" id="SignalP"/>
    </source>
</evidence>
<feature type="compositionally biased region" description="Basic and acidic residues" evidence="13">
    <location>
        <begin position="341"/>
        <end position="352"/>
    </location>
</feature>
<evidence type="ECO:0000256" key="12">
    <source>
        <dbReference type="ARBA" id="ARBA00047268"/>
    </source>
</evidence>
<dbReference type="CDD" id="cd00842">
    <property type="entry name" value="MPP_ASMase"/>
    <property type="match status" value="1"/>
</dbReference>
<feature type="compositionally biased region" description="Basic and acidic residues" evidence="13">
    <location>
        <begin position="451"/>
        <end position="463"/>
    </location>
</feature>
<dbReference type="SUPFAM" id="SSF56300">
    <property type="entry name" value="Metallo-dependent phosphatases"/>
    <property type="match status" value="1"/>
</dbReference>
<dbReference type="Proteomes" id="UP000694843">
    <property type="component" value="Unplaced"/>
</dbReference>
<evidence type="ECO:0000256" key="8">
    <source>
        <dbReference type="ARBA" id="ARBA00022833"/>
    </source>
</evidence>
<keyword evidence="8" id="KW-0862">Zinc</keyword>
<dbReference type="InterPro" id="IPR029052">
    <property type="entry name" value="Metallo-depent_PP-like"/>
</dbReference>
<name>A0A8B7PN31_HYAAZ</name>
<evidence type="ECO:0000256" key="4">
    <source>
        <dbReference type="ARBA" id="ARBA00022525"/>
    </source>
</evidence>
<evidence type="ECO:0000256" key="6">
    <source>
        <dbReference type="ARBA" id="ARBA00022729"/>
    </source>
</evidence>
<reference evidence="17" key="1">
    <citation type="submission" date="2025-08" db="UniProtKB">
        <authorList>
            <consortium name="RefSeq"/>
        </authorList>
    </citation>
    <scope>IDENTIFICATION</scope>
    <source>
        <tissue evidence="17">Whole organism</tissue>
    </source>
</reference>
<dbReference type="GeneID" id="108682873"/>
<dbReference type="InterPro" id="IPR008139">
    <property type="entry name" value="SaposinB_dom"/>
</dbReference>
<evidence type="ECO:0000256" key="2">
    <source>
        <dbReference type="ARBA" id="ARBA00004613"/>
    </source>
</evidence>
<keyword evidence="4" id="KW-0964">Secreted</keyword>
<evidence type="ECO:0000259" key="15">
    <source>
        <dbReference type="PROSITE" id="PS50015"/>
    </source>
</evidence>
<accession>A0A8B7PN31</accession>
<dbReference type="Gene3D" id="3.60.21.10">
    <property type="match status" value="1"/>
</dbReference>
<evidence type="ECO:0000256" key="9">
    <source>
        <dbReference type="ARBA" id="ARBA00023157"/>
    </source>
</evidence>
<feature type="region of interest" description="Disordered" evidence="13">
    <location>
        <begin position="187"/>
        <end position="224"/>
    </location>
</feature>
<comment type="catalytic activity">
    <reaction evidence="12">
        <text>a sphingomyelin + H2O = phosphocholine + an N-acylsphing-4-enine + H(+)</text>
        <dbReference type="Rhea" id="RHEA:19253"/>
        <dbReference type="ChEBI" id="CHEBI:15377"/>
        <dbReference type="ChEBI" id="CHEBI:15378"/>
        <dbReference type="ChEBI" id="CHEBI:17636"/>
        <dbReference type="ChEBI" id="CHEBI:52639"/>
        <dbReference type="ChEBI" id="CHEBI:295975"/>
        <dbReference type="EC" id="3.1.4.12"/>
    </reaction>
    <physiologicalReaction direction="left-to-right" evidence="12">
        <dbReference type="Rhea" id="RHEA:19254"/>
    </physiologicalReaction>
</comment>
<evidence type="ECO:0000256" key="7">
    <source>
        <dbReference type="ARBA" id="ARBA00022801"/>
    </source>
</evidence>
<comment type="subcellular location">
    <subcellularLocation>
        <location evidence="2">Secreted</location>
    </subcellularLocation>
</comment>
<keyword evidence="7" id="KW-0378">Hydrolase</keyword>
<evidence type="ECO:0000313" key="16">
    <source>
        <dbReference type="Proteomes" id="UP000694843"/>
    </source>
</evidence>
<dbReference type="PANTHER" id="PTHR10340:SF34">
    <property type="entry name" value="SPHINGOMYELIN PHOSPHODIESTERASE"/>
    <property type="match status" value="1"/>
</dbReference>
<dbReference type="InterPro" id="IPR004843">
    <property type="entry name" value="Calcineurin-like_PHP"/>
</dbReference>